<dbReference type="InterPro" id="IPR012944">
    <property type="entry name" value="SusD_RagB_dom"/>
</dbReference>
<dbReference type="Proteomes" id="UP000309872">
    <property type="component" value="Unassembled WGS sequence"/>
</dbReference>
<keyword evidence="4" id="KW-0472">Membrane</keyword>
<protein>
    <submittedName>
        <fullName evidence="8">RagB/SusD family nutrient uptake outer membrane protein</fullName>
    </submittedName>
</protein>
<evidence type="ECO:0000259" key="6">
    <source>
        <dbReference type="Pfam" id="PF07980"/>
    </source>
</evidence>
<evidence type="ECO:0000256" key="4">
    <source>
        <dbReference type="ARBA" id="ARBA00023136"/>
    </source>
</evidence>
<evidence type="ECO:0000256" key="5">
    <source>
        <dbReference type="ARBA" id="ARBA00023237"/>
    </source>
</evidence>
<dbReference type="AlphaFoldDB" id="A0A4U0GR40"/>
<accession>A0A4U0GR40</accession>
<proteinExistence type="inferred from homology"/>
<dbReference type="EMBL" id="SUKA01000009">
    <property type="protein sequence ID" value="TJY61421.1"/>
    <property type="molecule type" value="Genomic_DNA"/>
</dbReference>
<dbReference type="SUPFAM" id="SSF48452">
    <property type="entry name" value="TPR-like"/>
    <property type="match status" value="1"/>
</dbReference>
<dbReference type="Pfam" id="PF07980">
    <property type="entry name" value="SusD_RagB"/>
    <property type="match status" value="1"/>
</dbReference>
<dbReference type="OrthoDB" id="1097962at2"/>
<evidence type="ECO:0000256" key="1">
    <source>
        <dbReference type="ARBA" id="ARBA00004442"/>
    </source>
</evidence>
<organism evidence="8 9">
    <name type="scientific">Sphingobacterium alkalisoli</name>
    <dbReference type="NCBI Taxonomy" id="1874115"/>
    <lineage>
        <taxon>Bacteria</taxon>
        <taxon>Pseudomonadati</taxon>
        <taxon>Bacteroidota</taxon>
        <taxon>Sphingobacteriia</taxon>
        <taxon>Sphingobacteriales</taxon>
        <taxon>Sphingobacteriaceae</taxon>
        <taxon>Sphingobacterium</taxon>
    </lineage>
</organism>
<dbReference type="InterPro" id="IPR033985">
    <property type="entry name" value="SusD-like_N"/>
</dbReference>
<reference evidence="8 9" key="1">
    <citation type="submission" date="2019-04" db="EMBL/GenBank/DDBJ databases">
        <title>Sphingobacterium olei sp. nov., isolated from oil-contaminated soil.</title>
        <authorList>
            <person name="Liu B."/>
        </authorList>
    </citation>
    <scope>NUCLEOTIDE SEQUENCE [LARGE SCALE GENOMIC DNA]</scope>
    <source>
        <strain evidence="8 9">Y3L14</strain>
    </source>
</reference>
<evidence type="ECO:0000259" key="7">
    <source>
        <dbReference type="Pfam" id="PF14322"/>
    </source>
</evidence>
<comment type="similarity">
    <text evidence="2">Belongs to the SusD family.</text>
</comment>
<evidence type="ECO:0000256" key="2">
    <source>
        <dbReference type="ARBA" id="ARBA00006275"/>
    </source>
</evidence>
<keyword evidence="9" id="KW-1185">Reference proteome</keyword>
<comment type="subcellular location">
    <subcellularLocation>
        <location evidence="1">Cell outer membrane</location>
    </subcellularLocation>
</comment>
<keyword evidence="5" id="KW-0998">Cell outer membrane</keyword>
<dbReference type="Gene3D" id="1.25.40.390">
    <property type="match status" value="1"/>
</dbReference>
<name>A0A4U0GR40_9SPHI</name>
<evidence type="ECO:0000313" key="8">
    <source>
        <dbReference type="EMBL" id="TJY61421.1"/>
    </source>
</evidence>
<comment type="caution">
    <text evidence="8">The sequence shown here is derived from an EMBL/GenBank/DDBJ whole genome shotgun (WGS) entry which is preliminary data.</text>
</comment>
<dbReference type="Pfam" id="PF14322">
    <property type="entry name" value="SusD-like_3"/>
    <property type="match status" value="1"/>
</dbReference>
<sequence>MIWPVFPVFNRNVDWFIRSVGHSHFKFRLVFNSIMRMKKHIKIFHRIVTVAALISSLLLPTSCSEWLDVKPSTQTSEREQFSSEQGFINALIGAYQRMASSVSYGKELSYGMIDVFAQVYENKSSETDGYGIMARYNFLAAPNQTLISSIWQHQYNIIAQANYILKNVDEQRHILHEHNYEIIKGEALAIRALVHFDLLRLFAPALAGLDQVDQPTIPYMTDFTISPKKAASFQSVIDAIVRDLVEAEALLVVNPEIDQIQDNEGSISLDVFGMYRQNRLNYWAVKGLLARVHLYGGNNAQALKYAKEVIGSDKFAFVNALTYSTEPNSTKSNTIFSNEHIFSIYKSDLKNLSDDLFKTEVERPESLDLFTSVEKLKLYYEEGAGSNSDDTRGIGIGKRWNEFSESVVYSTKYYVGVNINNVNQKLVPVLRLPEMYYIATEASGTIEEALAFLNVVRNARLISVLTTDIITTAEQLENELFKEYRKEFYAEGQLWYYYKRKNYLNLENSVGGVMNNEKYVLPKPNDEIEFGLN</sequence>
<feature type="domain" description="RagB/SusD" evidence="6">
    <location>
        <begin position="406"/>
        <end position="517"/>
    </location>
</feature>
<gene>
    <name evidence="8" type="ORF">FAZ19_21205</name>
</gene>
<dbReference type="GO" id="GO:0009279">
    <property type="term" value="C:cell outer membrane"/>
    <property type="evidence" value="ECO:0007669"/>
    <property type="project" value="UniProtKB-SubCell"/>
</dbReference>
<evidence type="ECO:0000313" key="9">
    <source>
        <dbReference type="Proteomes" id="UP000309872"/>
    </source>
</evidence>
<evidence type="ECO:0000256" key="3">
    <source>
        <dbReference type="ARBA" id="ARBA00022729"/>
    </source>
</evidence>
<dbReference type="InterPro" id="IPR011990">
    <property type="entry name" value="TPR-like_helical_dom_sf"/>
</dbReference>
<feature type="domain" description="SusD-like N-terminal" evidence="7">
    <location>
        <begin position="65"/>
        <end position="256"/>
    </location>
</feature>
<keyword evidence="3" id="KW-0732">Signal</keyword>